<gene>
    <name evidence="2" type="ORF">IQ260_09915</name>
</gene>
<protein>
    <submittedName>
        <fullName evidence="2">Uncharacterized protein</fullName>
    </submittedName>
</protein>
<keyword evidence="1" id="KW-1133">Transmembrane helix</keyword>
<accession>A0A928ZR56</accession>
<sequence>MMSYLQYVAPAAITFLIALYAFFKDAKASKASVLNWAFVITVGLLWPITLPFIVWKRLLLIFSQDDVEVMLRSSHLV</sequence>
<name>A0A928ZR56_LEPEC</name>
<organism evidence="2 3">
    <name type="scientific">Leptolyngbya cf. ectocarpi LEGE 11479</name>
    <dbReference type="NCBI Taxonomy" id="1828722"/>
    <lineage>
        <taxon>Bacteria</taxon>
        <taxon>Bacillati</taxon>
        <taxon>Cyanobacteriota</taxon>
        <taxon>Cyanophyceae</taxon>
        <taxon>Leptolyngbyales</taxon>
        <taxon>Leptolyngbyaceae</taxon>
        <taxon>Leptolyngbya group</taxon>
        <taxon>Leptolyngbya</taxon>
    </lineage>
</organism>
<feature type="transmembrane region" description="Helical" evidence="1">
    <location>
        <begin position="33"/>
        <end position="55"/>
    </location>
</feature>
<dbReference type="Proteomes" id="UP000615026">
    <property type="component" value="Unassembled WGS sequence"/>
</dbReference>
<keyword evidence="1" id="KW-0472">Membrane</keyword>
<evidence type="ECO:0000313" key="2">
    <source>
        <dbReference type="EMBL" id="MBE9066970.1"/>
    </source>
</evidence>
<dbReference type="RefSeq" id="WP_193992944.1">
    <property type="nucleotide sequence ID" value="NZ_JADEXP010000068.1"/>
</dbReference>
<comment type="caution">
    <text evidence="2">The sequence shown here is derived from an EMBL/GenBank/DDBJ whole genome shotgun (WGS) entry which is preliminary data.</text>
</comment>
<dbReference type="AlphaFoldDB" id="A0A928ZR56"/>
<keyword evidence="3" id="KW-1185">Reference proteome</keyword>
<keyword evidence="1" id="KW-0812">Transmembrane</keyword>
<proteinExistence type="predicted"/>
<reference evidence="2" key="1">
    <citation type="submission" date="2020-10" db="EMBL/GenBank/DDBJ databases">
        <authorList>
            <person name="Castelo-Branco R."/>
            <person name="Eusebio N."/>
            <person name="Adriana R."/>
            <person name="Vieira A."/>
            <person name="Brugerolle De Fraissinette N."/>
            <person name="Rezende De Castro R."/>
            <person name="Schneider M.P."/>
            <person name="Vasconcelos V."/>
            <person name="Leao P.N."/>
        </authorList>
    </citation>
    <scope>NUCLEOTIDE SEQUENCE</scope>
    <source>
        <strain evidence="2">LEGE 11479</strain>
    </source>
</reference>
<evidence type="ECO:0000313" key="3">
    <source>
        <dbReference type="Proteomes" id="UP000615026"/>
    </source>
</evidence>
<dbReference type="EMBL" id="JADEXP010000068">
    <property type="protein sequence ID" value="MBE9066970.1"/>
    <property type="molecule type" value="Genomic_DNA"/>
</dbReference>
<evidence type="ECO:0000256" key="1">
    <source>
        <dbReference type="SAM" id="Phobius"/>
    </source>
</evidence>